<feature type="compositionally biased region" description="Acidic residues" evidence="1">
    <location>
        <begin position="45"/>
        <end position="60"/>
    </location>
</feature>
<gene>
    <name evidence="3" type="ORF">PPSIR1_00175</name>
</gene>
<evidence type="ECO:0000313" key="4">
    <source>
        <dbReference type="Proteomes" id="UP000005801"/>
    </source>
</evidence>
<evidence type="ECO:0000313" key="3">
    <source>
        <dbReference type="EMBL" id="EDM75612.1"/>
    </source>
</evidence>
<feature type="chain" id="PRO_5002697732" description="Lipoprotein" evidence="2">
    <location>
        <begin position="31"/>
        <end position="238"/>
    </location>
</feature>
<comment type="caution">
    <text evidence="3">The sequence shown here is derived from an EMBL/GenBank/DDBJ whole genome shotgun (WGS) entry which is preliminary data.</text>
</comment>
<protein>
    <recommendedName>
        <fullName evidence="5">Lipoprotein</fullName>
    </recommendedName>
</protein>
<dbReference type="OrthoDB" id="10020496at2"/>
<sequence>MARAPMVRSSLLLAGCLGLAAACTSPPEPADEAGGTGTETGTDGGADDWADSLEEDDEGTGETGPEVPLGPEVIDYETCIVDPGAPTASIVGETPDGPFSGQYAYFGWLTCEGEPLSPTLVVTETPEALAAAVAELPRGAQGGALPLPSLEWVLLGNCNPENGWTGKGGGGINLRTQGGDSLGFASFSLIENYKLFDPVDPEDPPTMHGTIFFGDGWTLEGEFTAVYCGALSYEFEGC</sequence>
<feature type="region of interest" description="Disordered" evidence="1">
    <location>
        <begin position="25"/>
        <end position="71"/>
    </location>
</feature>
<reference evidence="3 4" key="1">
    <citation type="submission" date="2007-06" db="EMBL/GenBank/DDBJ databases">
        <authorList>
            <person name="Shimkets L."/>
            <person name="Ferriera S."/>
            <person name="Johnson J."/>
            <person name="Kravitz S."/>
            <person name="Beeson K."/>
            <person name="Sutton G."/>
            <person name="Rogers Y.-H."/>
            <person name="Friedman R."/>
            <person name="Frazier M."/>
            <person name="Venter J.C."/>
        </authorList>
    </citation>
    <scope>NUCLEOTIDE SEQUENCE [LARGE SCALE GENOMIC DNA]</scope>
    <source>
        <strain evidence="3 4">SIR-1</strain>
    </source>
</reference>
<name>A6GEV0_9BACT</name>
<feature type="compositionally biased region" description="Gly residues" evidence="1">
    <location>
        <begin position="34"/>
        <end position="44"/>
    </location>
</feature>
<feature type="signal peptide" evidence="2">
    <location>
        <begin position="1"/>
        <end position="30"/>
    </location>
</feature>
<dbReference type="RefSeq" id="WP_006975240.1">
    <property type="nucleotide sequence ID" value="NZ_ABCS01000086.1"/>
</dbReference>
<evidence type="ECO:0000256" key="1">
    <source>
        <dbReference type="SAM" id="MobiDB-lite"/>
    </source>
</evidence>
<dbReference type="PROSITE" id="PS51257">
    <property type="entry name" value="PROKAR_LIPOPROTEIN"/>
    <property type="match status" value="1"/>
</dbReference>
<evidence type="ECO:0000256" key="2">
    <source>
        <dbReference type="SAM" id="SignalP"/>
    </source>
</evidence>
<evidence type="ECO:0008006" key="5">
    <source>
        <dbReference type="Google" id="ProtNLM"/>
    </source>
</evidence>
<organism evidence="3 4">
    <name type="scientific">Plesiocystis pacifica SIR-1</name>
    <dbReference type="NCBI Taxonomy" id="391625"/>
    <lineage>
        <taxon>Bacteria</taxon>
        <taxon>Pseudomonadati</taxon>
        <taxon>Myxococcota</taxon>
        <taxon>Polyangia</taxon>
        <taxon>Nannocystales</taxon>
        <taxon>Nannocystaceae</taxon>
        <taxon>Plesiocystis</taxon>
    </lineage>
</organism>
<dbReference type="STRING" id="391625.PPSIR1_00175"/>
<dbReference type="EMBL" id="ABCS01000086">
    <property type="protein sequence ID" value="EDM75612.1"/>
    <property type="molecule type" value="Genomic_DNA"/>
</dbReference>
<proteinExistence type="predicted"/>
<keyword evidence="2" id="KW-0732">Signal</keyword>
<dbReference type="Proteomes" id="UP000005801">
    <property type="component" value="Unassembled WGS sequence"/>
</dbReference>
<accession>A6GEV0</accession>
<dbReference type="AlphaFoldDB" id="A6GEV0"/>
<keyword evidence="4" id="KW-1185">Reference proteome</keyword>